<comment type="caution">
    <text evidence="8">The sequence shown here is derived from an EMBL/GenBank/DDBJ whole genome shotgun (WGS) entry which is preliminary data.</text>
</comment>
<dbReference type="InterPro" id="IPR023048">
    <property type="entry name" value="NADH:quinone_OxRdtase_FMN_depd"/>
</dbReference>
<feature type="domain" description="Flavodoxin-like fold" evidence="7">
    <location>
        <begin position="56"/>
        <end position="255"/>
    </location>
</feature>
<dbReference type="InterPro" id="IPR003680">
    <property type="entry name" value="Flavodoxin_fold"/>
</dbReference>
<evidence type="ECO:0000256" key="2">
    <source>
        <dbReference type="ARBA" id="ARBA00022643"/>
    </source>
</evidence>
<comment type="cofactor">
    <cofactor evidence="6">
        <name>FMN</name>
        <dbReference type="ChEBI" id="CHEBI:58210"/>
    </cofactor>
    <text evidence="6">Binds 1 FMN per subunit.</text>
</comment>
<dbReference type="Gene3D" id="3.40.50.360">
    <property type="match status" value="1"/>
</dbReference>
<dbReference type="EC" id="1.7.1.17" evidence="6"/>
<evidence type="ECO:0000313" key="9">
    <source>
        <dbReference type="Proteomes" id="UP000277952"/>
    </source>
</evidence>
<dbReference type="PANTHER" id="PTHR43741:SF4">
    <property type="entry name" value="FMN-DEPENDENT NADH:QUINONE OXIDOREDUCTASE"/>
    <property type="match status" value="1"/>
</dbReference>
<evidence type="ECO:0000256" key="1">
    <source>
        <dbReference type="ARBA" id="ARBA00022630"/>
    </source>
</evidence>
<feature type="binding site" evidence="6">
    <location>
        <begin position="70"/>
        <end position="72"/>
    </location>
    <ligand>
        <name>FMN</name>
        <dbReference type="ChEBI" id="CHEBI:58210"/>
    </ligand>
</feature>
<keyword evidence="4 6" id="KW-0520">NAD</keyword>
<comment type="function">
    <text evidence="6">Quinone reductase that provides resistance to thiol-specific stress caused by electrophilic quinones.</text>
</comment>
<gene>
    <name evidence="6" type="primary">azoR</name>
    <name evidence="8" type="ORF">ALQ94_01938</name>
</gene>
<accession>A0A3M2WDS3</accession>
<evidence type="ECO:0000313" key="8">
    <source>
        <dbReference type="EMBL" id="RML49684.1"/>
    </source>
</evidence>
<proteinExistence type="inferred from homology"/>
<keyword evidence="2 6" id="KW-0288">FMN</keyword>
<comment type="function">
    <text evidence="6">Also exhibits azoreductase activity. Catalyzes the reductive cleavage of the azo bond in aromatic azo compounds to the corresponding amines.</text>
</comment>
<dbReference type="HAMAP" id="MF_01216">
    <property type="entry name" value="Azoreductase_type1"/>
    <property type="match status" value="1"/>
</dbReference>
<comment type="similarity">
    <text evidence="6">Belongs to the azoreductase type 1 family.</text>
</comment>
<protein>
    <recommendedName>
        <fullName evidence="6">FMN dependent NADH:quinone oxidoreductase</fullName>
        <ecNumber evidence="6">1.6.5.-</ecNumber>
    </recommendedName>
    <alternativeName>
        <fullName evidence="6">Azo-dye reductase</fullName>
    </alternativeName>
    <alternativeName>
        <fullName evidence="6">FMN-dependent NADH-azo compound oxidoreductase</fullName>
    </alternativeName>
    <alternativeName>
        <fullName evidence="6">FMN-dependent NADH-azoreductase</fullName>
        <ecNumber evidence="6">1.7.1.17</ecNumber>
    </alternativeName>
</protein>
<dbReference type="Pfam" id="PF02525">
    <property type="entry name" value="Flavodoxin_2"/>
    <property type="match status" value="1"/>
</dbReference>
<keyword evidence="3 6" id="KW-0560">Oxidoreductase</keyword>
<evidence type="ECO:0000256" key="3">
    <source>
        <dbReference type="ARBA" id="ARBA00023002"/>
    </source>
</evidence>
<dbReference type="GO" id="GO:0016652">
    <property type="term" value="F:oxidoreductase activity, acting on NAD(P)H as acceptor"/>
    <property type="evidence" value="ECO:0007669"/>
    <property type="project" value="UniProtKB-UniRule"/>
</dbReference>
<keyword evidence="1 6" id="KW-0285">Flavoprotein</keyword>
<sequence>MGSPAHKHGYPFFVALWVAWFPHCYQGTKKCLLDELSRYLKNLKFQIYTERQVPSMKLLHLDSSILGQNSVSHVLSASAVASLSKAHPGIHITYRDLAARPIPHLSGPYLAAGQASEGQHEPALQADLALGQVVLDEFLAADVIVLGVGFYNFGIPSQLKAWVDRLAIVGKTFRYSEQGPVGLAGGKRVVLTIARGGFYGPGTPTAQFEHAESYLKSIFAFFGITDIEVFAAEGVAFGPEAREAAILQAEEKIAALPA</sequence>
<dbReference type="Proteomes" id="UP000277952">
    <property type="component" value="Unassembled WGS sequence"/>
</dbReference>
<dbReference type="InterPro" id="IPR029039">
    <property type="entry name" value="Flavoprotein-like_sf"/>
</dbReference>
<dbReference type="EC" id="1.6.5.-" evidence="6"/>
<dbReference type="InterPro" id="IPR050104">
    <property type="entry name" value="FMN-dep_NADH:Q_OxRdtase_AzoR1"/>
</dbReference>
<evidence type="ECO:0000256" key="4">
    <source>
        <dbReference type="ARBA" id="ARBA00023027"/>
    </source>
</evidence>
<evidence type="ECO:0000259" key="7">
    <source>
        <dbReference type="Pfam" id="PF02525"/>
    </source>
</evidence>
<dbReference type="SUPFAM" id="SSF52218">
    <property type="entry name" value="Flavoproteins"/>
    <property type="match status" value="1"/>
</dbReference>
<dbReference type="GO" id="GO:0009055">
    <property type="term" value="F:electron transfer activity"/>
    <property type="evidence" value="ECO:0007669"/>
    <property type="project" value="UniProtKB-UniRule"/>
</dbReference>
<name>A0A3M2WDS3_PSEA0</name>
<evidence type="ECO:0000256" key="5">
    <source>
        <dbReference type="ARBA" id="ARBA00048542"/>
    </source>
</evidence>
<reference evidence="8 9" key="1">
    <citation type="submission" date="2018-08" db="EMBL/GenBank/DDBJ databases">
        <title>Recombination of ecologically and evolutionarily significant loci maintains genetic cohesion in the Pseudomonas syringae species complex.</title>
        <authorList>
            <person name="Dillon M."/>
            <person name="Thakur S."/>
            <person name="Almeida R.N.D."/>
            <person name="Weir B.S."/>
            <person name="Guttman D.S."/>
        </authorList>
    </citation>
    <scope>NUCLEOTIDE SEQUENCE [LARGE SCALE GENOMIC DNA]</scope>
    <source>
        <strain evidence="8 9">19322</strain>
    </source>
</reference>
<comment type="catalytic activity">
    <reaction evidence="6">
        <text>2 a quinone + NADH + H(+) = 2 a 1,4-benzosemiquinone + NAD(+)</text>
        <dbReference type="Rhea" id="RHEA:65952"/>
        <dbReference type="ChEBI" id="CHEBI:15378"/>
        <dbReference type="ChEBI" id="CHEBI:57540"/>
        <dbReference type="ChEBI" id="CHEBI:57945"/>
        <dbReference type="ChEBI" id="CHEBI:132124"/>
        <dbReference type="ChEBI" id="CHEBI:134225"/>
    </reaction>
</comment>
<comment type="catalytic activity">
    <reaction evidence="5">
        <text>N,N-dimethyl-1,4-phenylenediamine + anthranilate + 2 NAD(+) = 2-(4-dimethylaminophenyl)diazenylbenzoate + 2 NADH + 2 H(+)</text>
        <dbReference type="Rhea" id="RHEA:55872"/>
        <dbReference type="ChEBI" id="CHEBI:15378"/>
        <dbReference type="ChEBI" id="CHEBI:15783"/>
        <dbReference type="ChEBI" id="CHEBI:16567"/>
        <dbReference type="ChEBI" id="CHEBI:57540"/>
        <dbReference type="ChEBI" id="CHEBI:57945"/>
        <dbReference type="ChEBI" id="CHEBI:71579"/>
        <dbReference type="EC" id="1.7.1.17"/>
    </reaction>
    <physiologicalReaction direction="right-to-left" evidence="5">
        <dbReference type="Rhea" id="RHEA:55874"/>
    </physiologicalReaction>
</comment>
<comment type="subunit">
    <text evidence="6">Homodimer.</text>
</comment>
<feature type="binding site" evidence="6">
    <location>
        <position position="64"/>
    </location>
    <ligand>
        <name>FMN</name>
        <dbReference type="ChEBI" id="CHEBI:58210"/>
    </ligand>
</feature>
<dbReference type="GO" id="GO:0010181">
    <property type="term" value="F:FMN binding"/>
    <property type="evidence" value="ECO:0007669"/>
    <property type="project" value="UniProtKB-UniRule"/>
</dbReference>
<comment type="caution">
    <text evidence="6">Lacks conserved residue(s) required for the propagation of feature annotation.</text>
</comment>
<dbReference type="GO" id="GO:0016655">
    <property type="term" value="F:oxidoreductase activity, acting on NAD(P)H, quinone or similar compound as acceptor"/>
    <property type="evidence" value="ECO:0007669"/>
    <property type="project" value="InterPro"/>
</dbReference>
<dbReference type="AlphaFoldDB" id="A0A3M2WDS3"/>
<evidence type="ECO:0000256" key="6">
    <source>
        <dbReference type="HAMAP-Rule" id="MF_01216"/>
    </source>
</evidence>
<organism evidence="8 9">
    <name type="scientific">Pseudomonas amygdali pv. morsprunorum</name>
    <dbReference type="NCBI Taxonomy" id="129138"/>
    <lineage>
        <taxon>Bacteria</taxon>
        <taxon>Pseudomonadati</taxon>
        <taxon>Pseudomonadota</taxon>
        <taxon>Gammaproteobacteria</taxon>
        <taxon>Pseudomonadales</taxon>
        <taxon>Pseudomonadaceae</taxon>
        <taxon>Pseudomonas</taxon>
        <taxon>Pseudomonas amygdali</taxon>
    </lineage>
</organism>
<dbReference type="EMBL" id="RBNS01000267">
    <property type="protein sequence ID" value="RML49684.1"/>
    <property type="molecule type" value="Genomic_DNA"/>
</dbReference>
<dbReference type="PANTHER" id="PTHR43741">
    <property type="entry name" value="FMN-DEPENDENT NADH-AZOREDUCTASE 1"/>
    <property type="match status" value="1"/>
</dbReference>